<keyword evidence="1" id="KW-0547">Nucleotide-binding</keyword>
<name>A0A9P8PNZ7_WICPI</name>
<dbReference type="InterPro" id="IPR013126">
    <property type="entry name" value="Hsp_70_fam"/>
</dbReference>
<reference evidence="3" key="1">
    <citation type="journal article" date="2021" name="Open Biol.">
        <title>Shared evolutionary footprints suggest mitochondrial oxidative damage underlies multiple complex I losses in fungi.</title>
        <authorList>
            <person name="Schikora-Tamarit M.A."/>
            <person name="Marcet-Houben M."/>
            <person name="Nosek J."/>
            <person name="Gabaldon T."/>
        </authorList>
    </citation>
    <scope>NUCLEOTIDE SEQUENCE</scope>
    <source>
        <strain evidence="3">CBS2887</strain>
    </source>
</reference>
<evidence type="ECO:0000313" key="4">
    <source>
        <dbReference type="Proteomes" id="UP000774326"/>
    </source>
</evidence>
<dbReference type="GO" id="GO:0005524">
    <property type="term" value="F:ATP binding"/>
    <property type="evidence" value="ECO:0007669"/>
    <property type="project" value="UniProtKB-KW"/>
</dbReference>
<protein>
    <recommendedName>
        <fullName evidence="5">Heat shock protein 70</fullName>
    </recommendedName>
</protein>
<organism evidence="3 4">
    <name type="scientific">Wickerhamomyces pijperi</name>
    <name type="common">Yeast</name>
    <name type="synonym">Pichia pijperi</name>
    <dbReference type="NCBI Taxonomy" id="599730"/>
    <lineage>
        <taxon>Eukaryota</taxon>
        <taxon>Fungi</taxon>
        <taxon>Dikarya</taxon>
        <taxon>Ascomycota</taxon>
        <taxon>Saccharomycotina</taxon>
        <taxon>Saccharomycetes</taxon>
        <taxon>Phaffomycetales</taxon>
        <taxon>Wickerhamomycetaceae</taxon>
        <taxon>Wickerhamomyces</taxon>
    </lineage>
</organism>
<keyword evidence="4" id="KW-1185">Reference proteome</keyword>
<keyword evidence="2" id="KW-0067">ATP-binding</keyword>
<evidence type="ECO:0000313" key="3">
    <source>
        <dbReference type="EMBL" id="KAH3675412.1"/>
    </source>
</evidence>
<dbReference type="PRINTS" id="PR00301">
    <property type="entry name" value="HEATSHOCK70"/>
</dbReference>
<dbReference type="EMBL" id="JAEUBG010005424">
    <property type="protein sequence ID" value="KAH3675412.1"/>
    <property type="molecule type" value="Genomic_DNA"/>
</dbReference>
<dbReference type="Gene3D" id="1.20.1270.10">
    <property type="match status" value="1"/>
</dbReference>
<dbReference type="Pfam" id="PF00012">
    <property type="entry name" value="HSP70"/>
    <property type="match status" value="1"/>
</dbReference>
<dbReference type="InterPro" id="IPR029048">
    <property type="entry name" value="HSP70_C_sf"/>
</dbReference>
<dbReference type="AlphaFoldDB" id="A0A9P8PNZ7"/>
<evidence type="ECO:0008006" key="5">
    <source>
        <dbReference type="Google" id="ProtNLM"/>
    </source>
</evidence>
<proteinExistence type="predicted"/>
<dbReference type="GO" id="GO:0140662">
    <property type="term" value="F:ATP-dependent protein folding chaperone"/>
    <property type="evidence" value="ECO:0007669"/>
    <property type="project" value="InterPro"/>
</dbReference>
<dbReference type="Proteomes" id="UP000774326">
    <property type="component" value="Unassembled WGS sequence"/>
</dbReference>
<dbReference type="InterPro" id="IPR043129">
    <property type="entry name" value="ATPase_NBD"/>
</dbReference>
<accession>A0A9P8PNZ7</accession>
<dbReference type="InterPro" id="IPR029047">
    <property type="entry name" value="HSP70_peptide-bd_sf"/>
</dbReference>
<dbReference type="PROSITE" id="PS01036">
    <property type="entry name" value="HSP70_3"/>
    <property type="match status" value="1"/>
</dbReference>
<dbReference type="Gene3D" id="2.60.34.10">
    <property type="entry name" value="Substrate Binding Domain Of DNAk, Chain A, domain 1"/>
    <property type="match status" value="1"/>
</dbReference>
<dbReference type="OrthoDB" id="3789372at2759"/>
<dbReference type="PANTHER" id="PTHR19375">
    <property type="entry name" value="HEAT SHOCK PROTEIN 70KDA"/>
    <property type="match status" value="1"/>
</dbReference>
<evidence type="ECO:0000256" key="1">
    <source>
        <dbReference type="ARBA" id="ARBA00022741"/>
    </source>
</evidence>
<dbReference type="SUPFAM" id="SSF100920">
    <property type="entry name" value="Heat shock protein 70kD (HSP70), peptide-binding domain"/>
    <property type="match status" value="1"/>
</dbReference>
<dbReference type="SUPFAM" id="SSF53067">
    <property type="entry name" value="Actin-like ATPase domain"/>
    <property type="match status" value="1"/>
</dbReference>
<dbReference type="InterPro" id="IPR018181">
    <property type="entry name" value="Heat_shock_70_CS"/>
</dbReference>
<comment type="caution">
    <text evidence="3">The sequence shown here is derived from an EMBL/GenBank/DDBJ whole genome shotgun (WGS) entry which is preliminary data.</text>
</comment>
<dbReference type="Gene3D" id="3.30.420.40">
    <property type="match status" value="2"/>
</dbReference>
<dbReference type="SUPFAM" id="SSF100934">
    <property type="entry name" value="Heat shock protein 70kD (HSP70), C-terminal subdomain"/>
    <property type="match status" value="1"/>
</dbReference>
<reference evidence="3" key="2">
    <citation type="submission" date="2021-01" db="EMBL/GenBank/DDBJ databases">
        <authorList>
            <person name="Schikora-Tamarit M.A."/>
        </authorList>
    </citation>
    <scope>NUCLEOTIDE SEQUENCE</scope>
    <source>
        <strain evidence="3">CBS2887</strain>
    </source>
</reference>
<evidence type="ECO:0000256" key="2">
    <source>
        <dbReference type="ARBA" id="ARBA00022840"/>
    </source>
</evidence>
<sequence>MAVVESTLKDSKLASKDIKQIVLVGGSSKIPRVQELIMDFFDGKQRIQSINPDEAVTVGAALLASSIVNASSVEVVDGSLDVIIPRNTKLPATLTHAYTTARDYQFRSSIKVYEGERLMAADNNYLSKFFLGPYPQLPKGDFKYRVTFSLGVDGILNMSAVSTSHSNINISFRFTRDQNSLTTDEITNMLQQAELFKKKDHEQSIRLKHRRALVDTVYDLKKKLRSQIFKDKLEPQSIQQLQATFNACNDWIEENNERETTETFIRVLKEFKEITSNYYRS</sequence>
<gene>
    <name evidence="3" type="ORF">WICPIJ_009356</name>
</gene>